<dbReference type="Proteomes" id="UP001595075">
    <property type="component" value="Unassembled WGS sequence"/>
</dbReference>
<proteinExistence type="predicted"/>
<dbReference type="PROSITE" id="PS50011">
    <property type="entry name" value="PROTEIN_KINASE_DOM"/>
    <property type="match status" value="1"/>
</dbReference>
<accession>A0ABR4CTY9</accession>
<comment type="caution">
    <text evidence="2">The sequence shown here is derived from an EMBL/GenBank/DDBJ whole genome shotgun (WGS) entry which is preliminary data.</text>
</comment>
<name>A0ABR4CTY9_9HELO</name>
<evidence type="ECO:0000313" key="3">
    <source>
        <dbReference type="Proteomes" id="UP001595075"/>
    </source>
</evidence>
<dbReference type="SMART" id="SM00220">
    <property type="entry name" value="S_TKc"/>
    <property type="match status" value="1"/>
</dbReference>
<sequence>MSGTVFVINESEVSTCPSHMVLPFDASKTTKIGWGGYSTVYKEIIAIHHFKYKRKPSPTSPILNEVVSARLIDHQSLLMNSKAPLPVACKRFPYAPDFHREWEFLQSLNVSPHRHVGVIQELAALLHDDTYHLLLPLADSDLANLLIQTDVSTLSLKDLLNQASGLADALSWLHGGIHTLDGRKLIACHIDMKPSNILVFHLEESSSAGTWLITDFSTSTLTDGDGTELLPAPRIVEDIYSAPELQAQPEKNRASPECDVWSLGCILFEILLCFVDGREESVEWRDEWGNMPCFHKERMGERGLASRLHQWLSEGVLSDSAESQRVESFKKLVLGTLKIVPAERPTAEDLKKSLTSIFSQC</sequence>
<dbReference type="Gene3D" id="1.10.510.10">
    <property type="entry name" value="Transferase(Phosphotransferase) domain 1"/>
    <property type="match status" value="1"/>
</dbReference>
<reference evidence="2 3" key="1">
    <citation type="journal article" date="2024" name="Commun. Biol.">
        <title>Comparative genomic analysis of thermophilic fungi reveals convergent evolutionary adaptations and gene losses.</title>
        <authorList>
            <person name="Steindorff A.S."/>
            <person name="Aguilar-Pontes M.V."/>
            <person name="Robinson A.J."/>
            <person name="Andreopoulos B."/>
            <person name="LaButti K."/>
            <person name="Kuo A."/>
            <person name="Mondo S."/>
            <person name="Riley R."/>
            <person name="Otillar R."/>
            <person name="Haridas S."/>
            <person name="Lipzen A."/>
            <person name="Grimwood J."/>
            <person name="Schmutz J."/>
            <person name="Clum A."/>
            <person name="Reid I.D."/>
            <person name="Moisan M.C."/>
            <person name="Butler G."/>
            <person name="Nguyen T.T.M."/>
            <person name="Dewar K."/>
            <person name="Conant G."/>
            <person name="Drula E."/>
            <person name="Henrissat B."/>
            <person name="Hansel C."/>
            <person name="Singer S."/>
            <person name="Hutchinson M.I."/>
            <person name="de Vries R.P."/>
            <person name="Natvig D.O."/>
            <person name="Powell A.J."/>
            <person name="Tsang A."/>
            <person name="Grigoriev I.V."/>
        </authorList>
    </citation>
    <scope>NUCLEOTIDE SEQUENCE [LARGE SCALE GENOMIC DNA]</scope>
    <source>
        <strain evidence="2 3">CBS 494.80</strain>
    </source>
</reference>
<evidence type="ECO:0000313" key="2">
    <source>
        <dbReference type="EMBL" id="KAL2073458.1"/>
    </source>
</evidence>
<dbReference type="InterPro" id="IPR011009">
    <property type="entry name" value="Kinase-like_dom_sf"/>
</dbReference>
<dbReference type="SUPFAM" id="SSF56112">
    <property type="entry name" value="Protein kinase-like (PK-like)"/>
    <property type="match status" value="1"/>
</dbReference>
<dbReference type="CDD" id="cd00180">
    <property type="entry name" value="PKc"/>
    <property type="match status" value="1"/>
</dbReference>
<organism evidence="2 3">
    <name type="scientific">Oculimacula yallundae</name>
    <dbReference type="NCBI Taxonomy" id="86028"/>
    <lineage>
        <taxon>Eukaryota</taxon>
        <taxon>Fungi</taxon>
        <taxon>Dikarya</taxon>
        <taxon>Ascomycota</taxon>
        <taxon>Pezizomycotina</taxon>
        <taxon>Leotiomycetes</taxon>
        <taxon>Helotiales</taxon>
        <taxon>Ploettnerulaceae</taxon>
        <taxon>Oculimacula</taxon>
    </lineage>
</organism>
<dbReference type="PANTHER" id="PTHR24359">
    <property type="entry name" value="SERINE/THREONINE-PROTEIN KINASE SBK1"/>
    <property type="match status" value="1"/>
</dbReference>
<dbReference type="EMBL" id="JAZHXI010000003">
    <property type="protein sequence ID" value="KAL2073458.1"/>
    <property type="molecule type" value="Genomic_DNA"/>
</dbReference>
<protein>
    <recommendedName>
        <fullName evidence="1">Protein kinase domain-containing protein</fullName>
    </recommendedName>
</protein>
<gene>
    <name evidence="2" type="ORF">VTL71DRAFT_10782</name>
</gene>
<keyword evidence="3" id="KW-1185">Reference proteome</keyword>
<dbReference type="InterPro" id="IPR000719">
    <property type="entry name" value="Prot_kinase_dom"/>
</dbReference>
<evidence type="ECO:0000259" key="1">
    <source>
        <dbReference type="PROSITE" id="PS50011"/>
    </source>
</evidence>
<dbReference type="Pfam" id="PF00069">
    <property type="entry name" value="Pkinase"/>
    <property type="match status" value="1"/>
</dbReference>
<dbReference type="PANTHER" id="PTHR24359:SF1">
    <property type="entry name" value="INHIBITOR OF NUCLEAR FACTOR KAPPA-B KINASE EPSILON SUBUNIT HOMOLOG 1-RELATED"/>
    <property type="match status" value="1"/>
</dbReference>
<feature type="domain" description="Protein kinase" evidence="1">
    <location>
        <begin position="26"/>
        <end position="358"/>
    </location>
</feature>